<name>A0ABS9UHN9_9BACL</name>
<gene>
    <name evidence="2" type="ORF">LZ480_18490</name>
</gene>
<keyword evidence="1" id="KW-1133">Transmembrane helix</keyword>
<dbReference type="EMBL" id="JAKZFC010000011">
    <property type="protein sequence ID" value="MCH7323861.1"/>
    <property type="molecule type" value="Genomic_DNA"/>
</dbReference>
<comment type="caution">
    <text evidence="2">The sequence shown here is derived from an EMBL/GenBank/DDBJ whole genome shotgun (WGS) entry which is preliminary data.</text>
</comment>
<evidence type="ECO:0000256" key="1">
    <source>
        <dbReference type="SAM" id="Phobius"/>
    </source>
</evidence>
<sequence length="73" mass="7984">MLIQNFTYLAFLCGVSMLLVVGGVVLTNLPLPLQIIMIAIGLIGGIFCFITLIRVLIKHNAENANKSSPEQKR</sequence>
<evidence type="ECO:0000313" key="2">
    <source>
        <dbReference type="EMBL" id="MCH7323861.1"/>
    </source>
</evidence>
<keyword evidence="1" id="KW-0472">Membrane</keyword>
<evidence type="ECO:0000313" key="3">
    <source>
        <dbReference type="Proteomes" id="UP001316087"/>
    </source>
</evidence>
<dbReference type="RefSeq" id="WP_241371023.1">
    <property type="nucleotide sequence ID" value="NZ_JAKZFC010000011.1"/>
</dbReference>
<protein>
    <submittedName>
        <fullName evidence="2">Sodium:potassium antiporter</fullName>
    </submittedName>
</protein>
<feature type="transmembrane region" description="Helical" evidence="1">
    <location>
        <begin position="35"/>
        <end position="57"/>
    </location>
</feature>
<accession>A0ABS9UHN9</accession>
<proteinExistence type="predicted"/>
<organism evidence="2 3">
    <name type="scientific">Solibacillus palustris</name>
    <dbReference type="NCBI Taxonomy" id="2908203"/>
    <lineage>
        <taxon>Bacteria</taxon>
        <taxon>Bacillati</taxon>
        <taxon>Bacillota</taxon>
        <taxon>Bacilli</taxon>
        <taxon>Bacillales</taxon>
        <taxon>Caryophanaceae</taxon>
        <taxon>Solibacillus</taxon>
    </lineage>
</organism>
<feature type="transmembrane region" description="Helical" evidence="1">
    <location>
        <begin position="7"/>
        <end position="29"/>
    </location>
</feature>
<keyword evidence="1" id="KW-0812">Transmembrane</keyword>
<dbReference type="Proteomes" id="UP001316087">
    <property type="component" value="Unassembled WGS sequence"/>
</dbReference>
<reference evidence="2 3" key="1">
    <citation type="submission" date="2022-03" db="EMBL/GenBank/DDBJ databases">
        <authorList>
            <person name="Jo J.-H."/>
            <person name="Im W.-T."/>
        </authorList>
    </citation>
    <scope>NUCLEOTIDE SEQUENCE [LARGE SCALE GENOMIC DNA]</scope>
    <source>
        <strain evidence="2 3">MA9</strain>
    </source>
</reference>
<keyword evidence="3" id="KW-1185">Reference proteome</keyword>